<feature type="region of interest" description="Disordered" evidence="1">
    <location>
        <begin position="300"/>
        <end position="383"/>
    </location>
</feature>
<dbReference type="AlphaFoldDB" id="A0A0W0FFQ7"/>
<feature type="compositionally biased region" description="Low complexity" evidence="1">
    <location>
        <begin position="167"/>
        <end position="179"/>
    </location>
</feature>
<protein>
    <submittedName>
        <fullName evidence="2">Uncharacterized protein</fullName>
    </submittedName>
</protein>
<feature type="compositionally biased region" description="Polar residues" evidence="1">
    <location>
        <begin position="300"/>
        <end position="310"/>
    </location>
</feature>
<feature type="region of interest" description="Disordered" evidence="1">
    <location>
        <begin position="79"/>
        <end position="101"/>
    </location>
</feature>
<proteinExistence type="predicted"/>
<feature type="compositionally biased region" description="Low complexity" evidence="1">
    <location>
        <begin position="219"/>
        <end position="229"/>
    </location>
</feature>
<feature type="compositionally biased region" description="Polar residues" evidence="1">
    <location>
        <begin position="116"/>
        <end position="128"/>
    </location>
</feature>
<evidence type="ECO:0000313" key="2">
    <source>
        <dbReference type="EMBL" id="KTB35177.1"/>
    </source>
</evidence>
<gene>
    <name evidence="2" type="ORF">WG66_12275</name>
</gene>
<feature type="compositionally biased region" description="Low complexity" evidence="1">
    <location>
        <begin position="322"/>
        <end position="337"/>
    </location>
</feature>
<comment type="caution">
    <text evidence="2">The sequence shown here is derived from an EMBL/GenBank/DDBJ whole genome shotgun (WGS) entry which is preliminary data.</text>
</comment>
<dbReference type="eggNOG" id="ENOG502QZBX">
    <property type="taxonomic scope" value="Eukaryota"/>
</dbReference>
<dbReference type="EMBL" id="LATX01002012">
    <property type="protein sequence ID" value="KTB35177.1"/>
    <property type="molecule type" value="Genomic_DNA"/>
</dbReference>
<name>A0A0W0FFQ7_MONRR</name>
<evidence type="ECO:0000313" key="3">
    <source>
        <dbReference type="Proteomes" id="UP000054988"/>
    </source>
</evidence>
<feature type="region of interest" description="Disordered" evidence="1">
    <location>
        <begin position="193"/>
        <end position="287"/>
    </location>
</feature>
<feature type="region of interest" description="Disordered" evidence="1">
    <location>
        <begin position="114"/>
        <end position="179"/>
    </location>
</feature>
<dbReference type="Proteomes" id="UP000054988">
    <property type="component" value="Unassembled WGS sequence"/>
</dbReference>
<organism evidence="2 3">
    <name type="scientific">Moniliophthora roreri</name>
    <name type="common">Frosty pod rot fungus</name>
    <name type="synonym">Monilia roreri</name>
    <dbReference type="NCBI Taxonomy" id="221103"/>
    <lineage>
        <taxon>Eukaryota</taxon>
        <taxon>Fungi</taxon>
        <taxon>Dikarya</taxon>
        <taxon>Basidiomycota</taxon>
        <taxon>Agaricomycotina</taxon>
        <taxon>Agaricomycetes</taxon>
        <taxon>Agaricomycetidae</taxon>
        <taxon>Agaricales</taxon>
        <taxon>Marasmiineae</taxon>
        <taxon>Marasmiaceae</taxon>
        <taxon>Moniliophthora</taxon>
    </lineage>
</organism>
<reference evidence="2 3" key="1">
    <citation type="submission" date="2015-12" db="EMBL/GenBank/DDBJ databases">
        <title>Draft genome sequence of Moniliophthora roreri, the causal agent of frosty pod rot of cacao.</title>
        <authorList>
            <person name="Aime M.C."/>
            <person name="Diaz-Valderrama J.R."/>
            <person name="Kijpornyongpan T."/>
            <person name="Phillips-Mora W."/>
        </authorList>
    </citation>
    <scope>NUCLEOTIDE SEQUENCE [LARGE SCALE GENOMIC DNA]</scope>
    <source>
        <strain evidence="2 3">MCA 2952</strain>
    </source>
</reference>
<accession>A0A0W0FFQ7</accession>
<evidence type="ECO:0000256" key="1">
    <source>
        <dbReference type="SAM" id="MobiDB-lite"/>
    </source>
</evidence>
<feature type="compositionally biased region" description="Low complexity" evidence="1">
    <location>
        <begin position="193"/>
        <end position="209"/>
    </location>
</feature>
<sequence length="423" mass="46542">MSFFSMPKVYVIPPEEDDCPPFCCFDATQSTPHTLTQADLEAPGSALDIVYHAMPLAMDIPTFYRKDIHSTDVVMPRRRSTIDNHGPYNNDITVRGNSPGDDSEIIEVIKVRRNSESQPVTESVSKQSKGFKARASKAFSSMRNVGRSASRNKKKEEMEEMEDSEYSRAPSPTPMSRRPSMILTNLFSRSPSLRTSSSFDSFAESSSPSPASPLPTPPDTISTSSSLSIQIHNPPSADMHSFVPYSSDTEDDDEDEVYDPDYDDPQATPRAHRPTSPTSQSSKSGRRRFSVMNLFSLASSQPIIATSPSTPILPVMSRDSTDPSSESTTSTSTSSTGPPTPVDEPFPPPRTSTSNSLLKRVTSFSKRKEGVRKSQSLDLEPQSEPVIAVPSTVNEADLSFGEMRLDSLHFSELSFDADKFEIR</sequence>
<feature type="compositionally biased region" description="Acidic residues" evidence="1">
    <location>
        <begin position="248"/>
        <end position="264"/>
    </location>
</feature>
<feature type="compositionally biased region" description="Pro residues" evidence="1">
    <location>
        <begin position="338"/>
        <end position="350"/>
    </location>
</feature>
<feature type="compositionally biased region" description="Polar residues" evidence="1">
    <location>
        <begin position="138"/>
        <end position="149"/>
    </location>
</feature>